<sequence length="197" mass="21354">MEGFFLLRPQNDQYPKGHSAAWPVAEHGEIGGEGPGQPAALEEGALLAVCLAGAKGWDGGGAREEAHPRLPEDLQVISTDESQVFVAVQEWYQTDTYNLYQSDPRGVRYSLVLGDVRSSRQAEESVVIDILEVRGVKGVFLANQKVDGKVVTLITYSKGRDWDYLRPPSTDMNGKPTNCKPSLGLGSVSPSPPDLTD</sequence>
<name>A0AB34GW72_ESCRO</name>
<evidence type="ECO:0000313" key="4">
    <source>
        <dbReference type="EMBL" id="KAJ8783417.1"/>
    </source>
</evidence>
<organism evidence="4 5">
    <name type="scientific">Eschrichtius robustus</name>
    <name type="common">California gray whale</name>
    <name type="synonym">Eschrichtius gibbosus</name>
    <dbReference type="NCBI Taxonomy" id="9764"/>
    <lineage>
        <taxon>Eukaryota</taxon>
        <taxon>Metazoa</taxon>
        <taxon>Chordata</taxon>
        <taxon>Craniata</taxon>
        <taxon>Vertebrata</taxon>
        <taxon>Euteleostomi</taxon>
        <taxon>Mammalia</taxon>
        <taxon>Eutheria</taxon>
        <taxon>Laurasiatheria</taxon>
        <taxon>Artiodactyla</taxon>
        <taxon>Whippomorpha</taxon>
        <taxon>Cetacea</taxon>
        <taxon>Mysticeti</taxon>
        <taxon>Eschrichtiidae</taxon>
        <taxon>Eschrichtius</taxon>
    </lineage>
</organism>
<dbReference type="GO" id="GO:0016020">
    <property type="term" value="C:membrane"/>
    <property type="evidence" value="ECO:0007669"/>
    <property type="project" value="TreeGrafter"/>
</dbReference>
<reference evidence="4 5" key="1">
    <citation type="submission" date="2022-11" db="EMBL/GenBank/DDBJ databases">
        <title>Whole genome sequence of Eschrichtius robustus ER-17-0199.</title>
        <authorList>
            <person name="Bruniche-Olsen A."/>
            <person name="Black A.N."/>
            <person name="Fields C.J."/>
            <person name="Walden K."/>
            <person name="Dewoody J.A."/>
        </authorList>
    </citation>
    <scope>NUCLEOTIDE SEQUENCE [LARGE SCALE GENOMIC DNA]</scope>
    <source>
        <strain evidence="4">ER-17-0199</strain>
        <tissue evidence="4">Blubber</tissue>
    </source>
</reference>
<evidence type="ECO:0000256" key="2">
    <source>
        <dbReference type="SAM" id="MobiDB-lite"/>
    </source>
</evidence>
<feature type="compositionally biased region" description="Polar residues" evidence="2">
    <location>
        <begin position="170"/>
        <end position="180"/>
    </location>
</feature>
<dbReference type="InterPro" id="IPR050310">
    <property type="entry name" value="VPS10-sortilin"/>
</dbReference>
<evidence type="ECO:0000256" key="1">
    <source>
        <dbReference type="ARBA" id="ARBA00022737"/>
    </source>
</evidence>
<dbReference type="InterPro" id="IPR031778">
    <property type="entry name" value="Sortilin_N"/>
</dbReference>
<dbReference type="Pfam" id="PF15902">
    <property type="entry name" value="Sortilin-Vps10"/>
    <property type="match status" value="1"/>
</dbReference>
<comment type="caution">
    <text evidence="4">The sequence shown here is derived from an EMBL/GenBank/DDBJ whole genome shotgun (WGS) entry which is preliminary data.</text>
</comment>
<feature type="domain" description="Sortilin N-terminal" evidence="3">
    <location>
        <begin position="71"/>
        <end position="180"/>
    </location>
</feature>
<keyword evidence="1" id="KW-0677">Repeat</keyword>
<gene>
    <name evidence="4" type="ORF">J1605_009122</name>
</gene>
<dbReference type="PANTHER" id="PTHR12106">
    <property type="entry name" value="SORTILIN RELATED"/>
    <property type="match status" value="1"/>
</dbReference>
<keyword evidence="5" id="KW-1185">Reference proteome</keyword>
<dbReference type="SUPFAM" id="SSF110296">
    <property type="entry name" value="Oligoxyloglucan reducing end-specific cellobiohydrolase"/>
    <property type="match status" value="1"/>
</dbReference>
<proteinExistence type="predicted"/>
<evidence type="ECO:0000259" key="3">
    <source>
        <dbReference type="Pfam" id="PF15902"/>
    </source>
</evidence>
<dbReference type="PANTHER" id="PTHR12106:SF9">
    <property type="entry name" value="VPS10 DOMAIN-CONTAINING RECEPTOR SORCS2"/>
    <property type="match status" value="1"/>
</dbReference>
<accession>A0AB34GW72</accession>
<evidence type="ECO:0000313" key="5">
    <source>
        <dbReference type="Proteomes" id="UP001159641"/>
    </source>
</evidence>
<dbReference type="Proteomes" id="UP001159641">
    <property type="component" value="Unassembled WGS sequence"/>
</dbReference>
<protein>
    <recommendedName>
        <fullName evidence="3">Sortilin N-terminal domain-containing protein</fullName>
    </recommendedName>
</protein>
<dbReference type="EMBL" id="JAIQCJ010002084">
    <property type="protein sequence ID" value="KAJ8783417.1"/>
    <property type="molecule type" value="Genomic_DNA"/>
</dbReference>
<feature type="region of interest" description="Disordered" evidence="2">
    <location>
        <begin position="166"/>
        <end position="197"/>
    </location>
</feature>
<dbReference type="AlphaFoldDB" id="A0AB34GW72"/>